<dbReference type="InterPro" id="IPR036397">
    <property type="entry name" value="RNaseH_sf"/>
</dbReference>
<dbReference type="PROSITE" id="PS50879">
    <property type="entry name" value="RNASE_H_1"/>
    <property type="match status" value="1"/>
</dbReference>
<dbReference type="InterPro" id="IPR012337">
    <property type="entry name" value="RNaseH-like_sf"/>
</dbReference>
<dbReference type="FunFam" id="3.30.420.10:FF:000076">
    <property type="entry name" value="RBR-type E3 ubiquitin transferase"/>
    <property type="match status" value="1"/>
</dbReference>
<evidence type="ECO:0000259" key="1">
    <source>
        <dbReference type="PROSITE" id="PS50879"/>
    </source>
</evidence>
<reference evidence="2" key="1">
    <citation type="submission" date="2010-04" db="EMBL/GenBank/DDBJ databases">
        <authorList>
            <person name="Reid K.E."/>
            <person name="Liao N."/>
            <person name="Chan S."/>
            <person name="Docking R."/>
            <person name="Taylor G."/>
            <person name="Moore R."/>
            <person name="Mayo M."/>
            <person name="Munro S."/>
            <person name="King J."/>
            <person name="Yanchuk A."/>
            <person name="Holt R."/>
            <person name="Jones S."/>
            <person name="Marra M."/>
            <person name="Ritland C.E."/>
            <person name="Ritland K."/>
            <person name="Bohlmann J."/>
        </authorList>
    </citation>
    <scope>NUCLEOTIDE SEQUENCE</scope>
    <source>
        <tissue evidence="2">Buds collected with no treatment. Collection October 2007</tissue>
    </source>
</reference>
<dbReference type="SUPFAM" id="SSF53098">
    <property type="entry name" value="Ribonuclease H-like"/>
    <property type="match status" value="1"/>
</dbReference>
<organism evidence="2">
    <name type="scientific">Picea sitchensis</name>
    <name type="common">Sitka spruce</name>
    <name type="synonym">Pinus sitchensis</name>
    <dbReference type="NCBI Taxonomy" id="3332"/>
    <lineage>
        <taxon>Eukaryota</taxon>
        <taxon>Viridiplantae</taxon>
        <taxon>Streptophyta</taxon>
        <taxon>Embryophyta</taxon>
        <taxon>Tracheophyta</taxon>
        <taxon>Spermatophyta</taxon>
        <taxon>Pinopsida</taxon>
        <taxon>Pinidae</taxon>
        <taxon>Conifers I</taxon>
        <taxon>Pinales</taxon>
        <taxon>Pinaceae</taxon>
        <taxon>Picea</taxon>
    </lineage>
</organism>
<sequence>MQKLHKGGRGPVTGAASFRSPPCKLYFDGACRGNPGTAGIGFLLKDSNGEVVERFCSLLGYKLTNNVAEYKALIAGLQHALDHGITSIQAYGDSELICKQVNGQYRVANRRLARYYNTVCQLLGKFESHEVLHVPRDENCAADDLANDGIDRPVVDTSSAAQLRVIQRCRTPEGAKKFILEKRSEGILQLRFILDTIQFALPKSYDAVQELSSNVLHDMDMCPDCQDDSQHYICMSCLLAQS</sequence>
<dbReference type="Pfam" id="PF13456">
    <property type="entry name" value="RVT_3"/>
    <property type="match status" value="1"/>
</dbReference>
<proteinExistence type="evidence at transcript level"/>
<dbReference type="GO" id="GO:0004523">
    <property type="term" value="F:RNA-DNA hybrid ribonuclease activity"/>
    <property type="evidence" value="ECO:0007669"/>
    <property type="project" value="InterPro"/>
</dbReference>
<dbReference type="InterPro" id="IPR002156">
    <property type="entry name" value="RNaseH_domain"/>
</dbReference>
<dbReference type="EMBL" id="BT122650">
    <property type="protein sequence ID" value="ADE76020.1"/>
    <property type="molecule type" value="mRNA"/>
</dbReference>
<dbReference type="PANTHER" id="PTHR48475:SF1">
    <property type="entry name" value="RNASE H TYPE-1 DOMAIN-CONTAINING PROTEIN"/>
    <property type="match status" value="1"/>
</dbReference>
<protein>
    <recommendedName>
        <fullName evidence="1">RNase H type-1 domain-containing protein</fullName>
    </recommendedName>
</protein>
<dbReference type="AlphaFoldDB" id="D5A901"/>
<dbReference type="GO" id="GO:0003676">
    <property type="term" value="F:nucleic acid binding"/>
    <property type="evidence" value="ECO:0007669"/>
    <property type="project" value="InterPro"/>
</dbReference>
<feature type="domain" description="RNase H type-1" evidence="1">
    <location>
        <begin position="19"/>
        <end position="151"/>
    </location>
</feature>
<accession>D5A901</accession>
<dbReference type="Gene3D" id="3.30.420.10">
    <property type="entry name" value="Ribonuclease H-like superfamily/Ribonuclease H"/>
    <property type="match status" value="1"/>
</dbReference>
<name>D5A901_PICSI</name>
<dbReference type="CDD" id="cd09279">
    <property type="entry name" value="RNase_HI_like"/>
    <property type="match status" value="1"/>
</dbReference>
<evidence type="ECO:0000313" key="2">
    <source>
        <dbReference type="EMBL" id="ADE76020.1"/>
    </source>
</evidence>
<dbReference type="PANTHER" id="PTHR48475">
    <property type="entry name" value="RIBONUCLEASE H"/>
    <property type="match status" value="1"/>
</dbReference>